<dbReference type="EMBL" id="CM003374">
    <property type="protein sequence ID" value="KOM41741.1"/>
    <property type="molecule type" value="Genomic_DNA"/>
</dbReference>
<dbReference type="Gramene" id="KOM41741">
    <property type="protein sequence ID" value="KOM41741"/>
    <property type="gene ID" value="LR48_Vigan04g193900"/>
</dbReference>
<evidence type="ECO:0000313" key="2">
    <source>
        <dbReference type="EMBL" id="KOM41741.1"/>
    </source>
</evidence>
<accession>A0A0L9UGA3</accession>
<feature type="compositionally biased region" description="Polar residues" evidence="1">
    <location>
        <begin position="37"/>
        <end position="46"/>
    </location>
</feature>
<reference evidence="3" key="1">
    <citation type="journal article" date="2015" name="Proc. Natl. Acad. Sci. U.S.A.">
        <title>Genome sequencing of adzuki bean (Vigna angularis) provides insight into high starch and low fat accumulation and domestication.</title>
        <authorList>
            <person name="Yang K."/>
            <person name="Tian Z."/>
            <person name="Chen C."/>
            <person name="Luo L."/>
            <person name="Zhao B."/>
            <person name="Wang Z."/>
            <person name="Yu L."/>
            <person name="Li Y."/>
            <person name="Sun Y."/>
            <person name="Li W."/>
            <person name="Chen Y."/>
            <person name="Li Y."/>
            <person name="Zhang Y."/>
            <person name="Ai D."/>
            <person name="Zhao J."/>
            <person name="Shang C."/>
            <person name="Ma Y."/>
            <person name="Wu B."/>
            <person name="Wang M."/>
            <person name="Gao L."/>
            <person name="Sun D."/>
            <person name="Zhang P."/>
            <person name="Guo F."/>
            <person name="Wang W."/>
            <person name="Li Y."/>
            <person name="Wang J."/>
            <person name="Varshney R.K."/>
            <person name="Wang J."/>
            <person name="Ling H.Q."/>
            <person name="Wan P."/>
        </authorList>
    </citation>
    <scope>NUCLEOTIDE SEQUENCE</scope>
    <source>
        <strain evidence="3">cv. Jingnong 6</strain>
    </source>
</reference>
<feature type="compositionally biased region" description="Low complexity" evidence="1">
    <location>
        <begin position="84"/>
        <end position="96"/>
    </location>
</feature>
<protein>
    <submittedName>
        <fullName evidence="2">Uncharacterized protein</fullName>
    </submittedName>
</protein>
<organism evidence="2 3">
    <name type="scientific">Phaseolus angularis</name>
    <name type="common">Azuki bean</name>
    <name type="synonym">Vigna angularis</name>
    <dbReference type="NCBI Taxonomy" id="3914"/>
    <lineage>
        <taxon>Eukaryota</taxon>
        <taxon>Viridiplantae</taxon>
        <taxon>Streptophyta</taxon>
        <taxon>Embryophyta</taxon>
        <taxon>Tracheophyta</taxon>
        <taxon>Spermatophyta</taxon>
        <taxon>Magnoliopsida</taxon>
        <taxon>eudicotyledons</taxon>
        <taxon>Gunneridae</taxon>
        <taxon>Pentapetalae</taxon>
        <taxon>rosids</taxon>
        <taxon>fabids</taxon>
        <taxon>Fabales</taxon>
        <taxon>Fabaceae</taxon>
        <taxon>Papilionoideae</taxon>
        <taxon>50 kb inversion clade</taxon>
        <taxon>NPAAA clade</taxon>
        <taxon>indigoferoid/millettioid clade</taxon>
        <taxon>Phaseoleae</taxon>
        <taxon>Vigna</taxon>
    </lineage>
</organism>
<sequence>MAQDPTTFMQEMRRRMEAMQAEIETLSDERDAAREAQANQQFSAHAQTPPIVEFPETDQDSEEDTDQEADCSRNQGEDHGETSSGGHSRLLGSSSGTPGPRAVTHVYWEVLQELLGHGRSKIGPQLSQRLSYYWANSPAGAKIKEYLIKDIDKQVPPPSSRRRLIGLHQYRSGNNSSLKVTERFRLKKGGQPRRSEAGKIR</sequence>
<proteinExistence type="predicted"/>
<gene>
    <name evidence="2" type="ORF">LR48_Vigan04g193900</name>
</gene>
<name>A0A0L9UGA3_PHAAN</name>
<dbReference type="AlphaFoldDB" id="A0A0L9UGA3"/>
<feature type="compositionally biased region" description="Acidic residues" evidence="1">
    <location>
        <begin position="55"/>
        <end position="69"/>
    </location>
</feature>
<dbReference type="Proteomes" id="UP000053144">
    <property type="component" value="Chromosome 4"/>
</dbReference>
<feature type="region of interest" description="Disordered" evidence="1">
    <location>
        <begin position="1"/>
        <end position="101"/>
    </location>
</feature>
<evidence type="ECO:0000313" key="3">
    <source>
        <dbReference type="Proteomes" id="UP000053144"/>
    </source>
</evidence>
<evidence type="ECO:0000256" key="1">
    <source>
        <dbReference type="SAM" id="MobiDB-lite"/>
    </source>
</evidence>